<evidence type="ECO:0000256" key="1">
    <source>
        <dbReference type="ARBA" id="ARBA00023015"/>
    </source>
</evidence>
<dbReference type="Pfam" id="PF12833">
    <property type="entry name" value="HTH_18"/>
    <property type="match status" value="1"/>
</dbReference>
<proteinExistence type="predicted"/>
<dbReference type="EMBL" id="JACHJW010000001">
    <property type="protein sequence ID" value="MBB4959106.1"/>
    <property type="molecule type" value="Genomic_DNA"/>
</dbReference>
<evidence type="ECO:0000313" key="6">
    <source>
        <dbReference type="Proteomes" id="UP000578819"/>
    </source>
</evidence>
<reference evidence="5 6" key="1">
    <citation type="submission" date="2020-08" db="EMBL/GenBank/DDBJ databases">
        <title>Sequencing the genomes of 1000 actinobacteria strains.</title>
        <authorList>
            <person name="Klenk H.-P."/>
        </authorList>
    </citation>
    <scope>NUCLEOTIDE SEQUENCE [LARGE SCALE GENOMIC DNA]</scope>
    <source>
        <strain evidence="5 6">DSM 45886</strain>
    </source>
</reference>
<dbReference type="Proteomes" id="UP000578819">
    <property type="component" value="Unassembled WGS sequence"/>
</dbReference>
<evidence type="ECO:0000256" key="3">
    <source>
        <dbReference type="ARBA" id="ARBA00023163"/>
    </source>
</evidence>
<dbReference type="InterPro" id="IPR020449">
    <property type="entry name" value="Tscrpt_reg_AraC-type_HTH"/>
</dbReference>
<evidence type="ECO:0000256" key="2">
    <source>
        <dbReference type="ARBA" id="ARBA00023125"/>
    </source>
</evidence>
<evidence type="ECO:0000313" key="5">
    <source>
        <dbReference type="EMBL" id="MBB4959106.1"/>
    </source>
</evidence>
<dbReference type="PANTHER" id="PTHR46796:SF13">
    <property type="entry name" value="HTH-TYPE TRANSCRIPTIONAL ACTIVATOR RHAS"/>
    <property type="match status" value="1"/>
</dbReference>
<dbReference type="RefSeq" id="WP_184535090.1">
    <property type="nucleotide sequence ID" value="NZ_JACHJW010000001.1"/>
</dbReference>
<dbReference type="InterPro" id="IPR032783">
    <property type="entry name" value="AraC_lig"/>
</dbReference>
<dbReference type="PROSITE" id="PS00041">
    <property type="entry name" value="HTH_ARAC_FAMILY_1"/>
    <property type="match status" value="1"/>
</dbReference>
<comment type="caution">
    <text evidence="5">The sequence shown here is derived from an EMBL/GenBank/DDBJ whole genome shotgun (WGS) entry which is preliminary data.</text>
</comment>
<dbReference type="Gene3D" id="1.10.10.60">
    <property type="entry name" value="Homeodomain-like"/>
    <property type="match status" value="2"/>
</dbReference>
<keyword evidence="2 5" id="KW-0238">DNA-binding</keyword>
<dbReference type="InterPro" id="IPR009057">
    <property type="entry name" value="Homeodomain-like_sf"/>
</dbReference>
<dbReference type="PROSITE" id="PS01124">
    <property type="entry name" value="HTH_ARAC_FAMILY_2"/>
    <property type="match status" value="1"/>
</dbReference>
<sequence length="335" mass="36411">MDLFDSLLRNVRAEGAAFGRSVLASSGALRFTDGAPLTLCVPMRGEGWIVHPERDEPLLVRVGEAVVVRGPEPFVFSAEPRSSFRPDELRDVSCGQSLVARPSEPNPNPNADPNANVEPAEQMVLLAGAYHVQGQAPQWLLRVLPPLLVVPDAHDCSSLRAYLDFQLGGCRPGRQIVLDRLLDWLLVCTIRDWFDQPGAEAPRWYRALGDGTVGPVLHAMHTDPGEPWTLASLAAQAGVSRTTLAKRFAELVGEPPLTYLTRWRMTLAADMLAESTATVAAVARRLGYADPFGFSTAFKRIYGMSPSEHRQVGTMPQVPEANVHGRGTMVGCTGP</sequence>
<keyword evidence="1" id="KW-0805">Transcription regulation</keyword>
<feature type="domain" description="HTH araC/xylS-type" evidence="4">
    <location>
        <begin position="214"/>
        <end position="312"/>
    </location>
</feature>
<dbReference type="SMART" id="SM00342">
    <property type="entry name" value="HTH_ARAC"/>
    <property type="match status" value="1"/>
</dbReference>
<keyword evidence="6" id="KW-1185">Reference proteome</keyword>
<protein>
    <submittedName>
        <fullName evidence="5">AraC-like DNA-binding protein</fullName>
    </submittedName>
</protein>
<keyword evidence="3" id="KW-0804">Transcription</keyword>
<evidence type="ECO:0000259" key="4">
    <source>
        <dbReference type="PROSITE" id="PS01124"/>
    </source>
</evidence>
<accession>A0A7W7SQR7</accession>
<dbReference type="GO" id="GO:0003700">
    <property type="term" value="F:DNA-binding transcription factor activity"/>
    <property type="evidence" value="ECO:0007669"/>
    <property type="project" value="InterPro"/>
</dbReference>
<name>A0A7W7SQR7_9ACTN</name>
<dbReference type="PRINTS" id="PR00032">
    <property type="entry name" value="HTHARAC"/>
</dbReference>
<dbReference type="InterPro" id="IPR018060">
    <property type="entry name" value="HTH_AraC"/>
</dbReference>
<gene>
    <name evidence="5" type="ORF">FHR38_002839</name>
</gene>
<dbReference type="Pfam" id="PF12852">
    <property type="entry name" value="Cupin_6"/>
    <property type="match status" value="1"/>
</dbReference>
<organism evidence="5 6">
    <name type="scientific">Micromonospora polyrhachis</name>
    <dbReference type="NCBI Taxonomy" id="1282883"/>
    <lineage>
        <taxon>Bacteria</taxon>
        <taxon>Bacillati</taxon>
        <taxon>Actinomycetota</taxon>
        <taxon>Actinomycetes</taxon>
        <taxon>Micromonosporales</taxon>
        <taxon>Micromonosporaceae</taxon>
        <taxon>Micromonospora</taxon>
    </lineage>
</organism>
<dbReference type="InterPro" id="IPR018062">
    <property type="entry name" value="HTH_AraC-typ_CS"/>
</dbReference>
<dbReference type="GO" id="GO:0043565">
    <property type="term" value="F:sequence-specific DNA binding"/>
    <property type="evidence" value="ECO:0007669"/>
    <property type="project" value="InterPro"/>
</dbReference>
<dbReference type="SUPFAM" id="SSF46689">
    <property type="entry name" value="Homeodomain-like"/>
    <property type="match status" value="2"/>
</dbReference>
<dbReference type="InterPro" id="IPR050204">
    <property type="entry name" value="AraC_XylS_family_regulators"/>
</dbReference>
<dbReference type="AlphaFoldDB" id="A0A7W7SQR7"/>
<dbReference type="PANTHER" id="PTHR46796">
    <property type="entry name" value="HTH-TYPE TRANSCRIPTIONAL ACTIVATOR RHAS-RELATED"/>
    <property type="match status" value="1"/>
</dbReference>